<dbReference type="Proteomes" id="UP000547643">
    <property type="component" value="Unassembled WGS sequence"/>
</dbReference>
<keyword evidence="5 10" id="KW-0423">Lactose metabolism</keyword>
<dbReference type="FunFam" id="3.20.20.70:FF:000137">
    <property type="entry name" value="Tagatose 1,6-diphosphate aldolase 2"/>
    <property type="match status" value="1"/>
</dbReference>
<evidence type="ECO:0000313" key="13">
    <source>
        <dbReference type="EMBL" id="MBC1333576.1"/>
    </source>
</evidence>
<dbReference type="Proteomes" id="UP000546806">
    <property type="component" value="Unassembled WGS sequence"/>
</dbReference>
<reference evidence="26 27" key="2">
    <citation type="submission" date="2020-03" db="EMBL/GenBank/DDBJ databases">
        <title>Soil Listeria distribution.</title>
        <authorList>
            <person name="Liao J."/>
            <person name="Wiedmann M."/>
        </authorList>
    </citation>
    <scope>NUCLEOTIDE SEQUENCE [LARGE SCALE GENOMIC DNA]</scope>
    <source>
        <strain evidence="23 37">FSL L7-0039</strain>
        <strain evidence="21 36">FSL L7-0149</strain>
        <strain evidence="22 35">FSL L7-0153</strain>
        <strain evidence="19 26">FSL L7-0245</strain>
        <strain evidence="20 29">FSL L7-0259</strain>
        <strain evidence="18 32">FSL L7-0435</strain>
        <strain evidence="16 28">FSL L7-0978</strain>
        <strain evidence="17 34">FSL L7-0990</strain>
        <strain evidence="15 33">FSL L7-1017</strain>
        <strain evidence="14 38">FSL L7-1427</strain>
        <strain evidence="12 30">FSL L7-1816</strain>
        <strain evidence="13 27">FSL L7-1833</strain>
        <strain evidence="24 31">FSL L7-1850</strain>
    </source>
</reference>
<dbReference type="STRING" id="1552123.EP57_03280"/>
<dbReference type="EMBL" id="JAARRU010000011">
    <property type="protein sequence ID" value="MBC1567252.1"/>
    <property type="molecule type" value="Genomic_DNA"/>
</dbReference>
<evidence type="ECO:0000313" key="15">
    <source>
        <dbReference type="EMBL" id="MBC1780596.1"/>
    </source>
</evidence>
<dbReference type="eggNOG" id="COG3684">
    <property type="taxonomic scope" value="Bacteria"/>
</dbReference>
<reference evidence="11 25" key="1">
    <citation type="submission" date="2014-05" db="EMBL/GenBank/DDBJ databases">
        <title>Novel Listeriaceae from food processing environments.</title>
        <authorList>
            <person name="den Bakker H.C."/>
        </authorList>
    </citation>
    <scope>NUCLEOTIDE SEQUENCE [LARGE SCALE GENOMIC DNA]</scope>
    <source>
        <strain evidence="11 25">FSL A5-0281</strain>
    </source>
</reference>
<comment type="catalytic activity">
    <reaction evidence="1 10">
        <text>D-tagatofuranose 1,6-bisphosphate = D-glyceraldehyde 3-phosphate + dihydroxyacetone phosphate</text>
        <dbReference type="Rhea" id="RHEA:22948"/>
        <dbReference type="ChEBI" id="CHEBI:57642"/>
        <dbReference type="ChEBI" id="CHEBI:58694"/>
        <dbReference type="ChEBI" id="CHEBI:59776"/>
        <dbReference type="EC" id="4.1.2.40"/>
    </reaction>
</comment>
<dbReference type="EMBL" id="JAARYH010000012">
    <property type="protein sequence ID" value="MBC2168206.1"/>
    <property type="molecule type" value="Genomic_DNA"/>
</dbReference>
<comment type="pathway">
    <text evidence="2 10">Carbohydrate metabolism; D-tagatose 6-phosphate degradation; D-glyceraldehyde 3-phosphate and glycerone phosphate from D-tagatose 6-phosphate: step 2/2.</text>
</comment>
<dbReference type="GO" id="GO:0019512">
    <property type="term" value="P:lactose catabolic process via tagatose-6-phosphate"/>
    <property type="evidence" value="ECO:0007669"/>
    <property type="project" value="InterPro"/>
</dbReference>
<dbReference type="Proteomes" id="UP000546244">
    <property type="component" value="Unassembled WGS sequence"/>
</dbReference>
<dbReference type="EMBL" id="JAARYY010000015">
    <property type="protein sequence ID" value="MBC2245680.1"/>
    <property type="molecule type" value="Genomic_DNA"/>
</dbReference>
<dbReference type="EMBL" id="JAARYD010000015">
    <property type="protein sequence ID" value="MBC2178422.1"/>
    <property type="molecule type" value="Genomic_DNA"/>
</dbReference>
<dbReference type="Proteomes" id="UP000548082">
    <property type="component" value="Unassembled WGS sequence"/>
</dbReference>
<evidence type="ECO:0000313" key="22">
    <source>
        <dbReference type="EMBL" id="MBC2245680.1"/>
    </source>
</evidence>
<gene>
    <name evidence="10" type="primary">lacD</name>
    <name evidence="11" type="ORF">EP57_03280</name>
    <name evidence="13" type="ORF">HB759_16645</name>
    <name evidence="12" type="ORF">HB811_17415</name>
    <name evidence="14" type="ORF">HB907_17735</name>
    <name evidence="24" type="ORF">HBP98_17395</name>
    <name evidence="15" type="ORF">HCA46_17380</name>
    <name evidence="16" type="ORF">HCA52_16350</name>
    <name evidence="17" type="ORF">HCA55_17500</name>
    <name evidence="18" type="ORF">HCA78_16835</name>
    <name evidence="22" type="ORF">HCB25_16585</name>
    <name evidence="19" type="ORF">HCB26_16635</name>
    <name evidence="20" type="ORF">HCB27_17485</name>
    <name evidence="21" type="ORF">HCB35_17810</name>
    <name evidence="23" type="ORF">HCJ81_15975</name>
</gene>
<evidence type="ECO:0000313" key="27">
    <source>
        <dbReference type="Proteomes" id="UP000532866"/>
    </source>
</evidence>
<evidence type="ECO:0000256" key="2">
    <source>
        <dbReference type="ARBA" id="ARBA00005191"/>
    </source>
</evidence>
<dbReference type="PANTHER" id="PTHR39340">
    <property type="entry name" value="SULFOFRUCTOSEPHOSPHATE ALDOLASE"/>
    <property type="match status" value="1"/>
</dbReference>
<dbReference type="InterPro" id="IPR002915">
    <property type="entry name" value="DeoC/FbaB/LacD_aldolase"/>
</dbReference>
<evidence type="ECO:0000256" key="10">
    <source>
        <dbReference type="HAMAP-Rule" id="MF_00734"/>
    </source>
</evidence>
<dbReference type="Proteomes" id="UP000541735">
    <property type="component" value="Unassembled WGS sequence"/>
</dbReference>
<evidence type="ECO:0000313" key="12">
    <source>
        <dbReference type="EMBL" id="MBC1318561.1"/>
    </source>
</evidence>
<comment type="caution">
    <text evidence="11">The sequence shown here is derived from an EMBL/GenBank/DDBJ whole genome shotgun (WGS) entry which is preliminary data.</text>
</comment>
<name>A0A099WFB7_9LIST</name>
<evidence type="ECO:0000313" key="26">
    <source>
        <dbReference type="Proteomes" id="UP000519573"/>
    </source>
</evidence>
<evidence type="ECO:0000313" key="20">
    <source>
        <dbReference type="EMBL" id="MBC2178422.1"/>
    </source>
</evidence>
<evidence type="ECO:0000313" key="32">
    <source>
        <dbReference type="Proteomes" id="UP000546806"/>
    </source>
</evidence>
<evidence type="ECO:0000313" key="14">
    <source>
        <dbReference type="EMBL" id="MBC1567252.1"/>
    </source>
</evidence>
<dbReference type="EC" id="4.1.2.40" evidence="4 10"/>
<dbReference type="GO" id="GO:0009025">
    <property type="term" value="F:tagatose-bisphosphate aldolase activity"/>
    <property type="evidence" value="ECO:0007669"/>
    <property type="project" value="UniProtKB-UniRule"/>
</dbReference>
<dbReference type="EMBL" id="JAARVG010000022">
    <property type="protein sequence ID" value="MBC1794999.1"/>
    <property type="molecule type" value="Genomic_DNA"/>
</dbReference>
<accession>A0A099WFB7</accession>
<dbReference type="EMBL" id="JAARWW010000011">
    <property type="protein sequence ID" value="MBC2005442.1"/>
    <property type="molecule type" value="Genomic_DNA"/>
</dbReference>
<dbReference type="NCBIfam" id="NF009498">
    <property type="entry name" value="PRK12858.1"/>
    <property type="match status" value="1"/>
</dbReference>
<organism evidence="11 25">
    <name type="scientific">Listeria booriae</name>
    <dbReference type="NCBI Taxonomy" id="1552123"/>
    <lineage>
        <taxon>Bacteria</taxon>
        <taxon>Bacillati</taxon>
        <taxon>Bacillota</taxon>
        <taxon>Bacilli</taxon>
        <taxon>Bacillales</taxon>
        <taxon>Listeriaceae</taxon>
        <taxon>Listeria</taxon>
    </lineage>
</organism>
<evidence type="ECO:0000313" key="30">
    <source>
        <dbReference type="Proteomes" id="UP000543379"/>
    </source>
</evidence>
<dbReference type="Proteomes" id="UP000519573">
    <property type="component" value="Unassembled WGS sequence"/>
</dbReference>
<evidence type="ECO:0000313" key="29">
    <source>
        <dbReference type="Proteomes" id="UP000541735"/>
    </source>
</evidence>
<dbReference type="Proteomes" id="UP000539064">
    <property type="component" value="Unassembled WGS sequence"/>
</dbReference>
<evidence type="ECO:0000256" key="4">
    <source>
        <dbReference type="ARBA" id="ARBA00012905"/>
    </source>
</evidence>
<dbReference type="HAMAP" id="MF_00734">
    <property type="entry name" value="LacD"/>
    <property type="match status" value="1"/>
</dbReference>
<evidence type="ECO:0000256" key="8">
    <source>
        <dbReference type="ARBA" id="ARBA00072503"/>
    </source>
</evidence>
<dbReference type="EMBL" id="JAAROL010000012">
    <property type="protein sequence ID" value="MBC1333576.1"/>
    <property type="molecule type" value="Genomic_DNA"/>
</dbReference>
<keyword evidence="25" id="KW-1185">Reference proteome</keyword>
<evidence type="ECO:0000256" key="6">
    <source>
        <dbReference type="ARBA" id="ARBA00023239"/>
    </source>
</evidence>
<evidence type="ECO:0000313" key="11">
    <source>
        <dbReference type="EMBL" id="KGL43243.1"/>
    </source>
</evidence>
<evidence type="ECO:0000313" key="33">
    <source>
        <dbReference type="Proteomes" id="UP000547643"/>
    </source>
</evidence>
<dbReference type="GO" id="GO:1902777">
    <property type="term" value="P:6-sulfoquinovose(1-) catabolic process"/>
    <property type="evidence" value="ECO:0007669"/>
    <property type="project" value="TreeGrafter"/>
</dbReference>
<dbReference type="SMART" id="SM01133">
    <property type="entry name" value="DeoC"/>
    <property type="match status" value="1"/>
</dbReference>
<evidence type="ECO:0000313" key="19">
    <source>
        <dbReference type="EMBL" id="MBC2168206.1"/>
    </source>
</evidence>
<evidence type="ECO:0000313" key="24">
    <source>
        <dbReference type="EMBL" id="MBC2373787.1"/>
    </source>
</evidence>
<dbReference type="OrthoDB" id="106309at2"/>
<evidence type="ECO:0000313" key="25">
    <source>
        <dbReference type="Proteomes" id="UP000029844"/>
    </source>
</evidence>
<evidence type="ECO:0000313" key="35">
    <source>
        <dbReference type="Proteomes" id="UP000550367"/>
    </source>
</evidence>
<dbReference type="RefSeq" id="WP_036084213.1">
    <property type="nucleotide sequence ID" value="NZ_CBCSHQ010000024.1"/>
</dbReference>
<dbReference type="GO" id="GO:2001059">
    <property type="term" value="P:D-tagatose 6-phosphate catabolic process"/>
    <property type="evidence" value="ECO:0007669"/>
    <property type="project" value="UniProtKB-UniRule"/>
</dbReference>
<dbReference type="Proteomes" id="UP000550367">
    <property type="component" value="Unassembled WGS sequence"/>
</dbReference>
<dbReference type="Proteomes" id="UP000586951">
    <property type="component" value="Unassembled WGS sequence"/>
</dbReference>
<evidence type="ECO:0000313" key="17">
    <source>
        <dbReference type="EMBL" id="MBC1798538.1"/>
    </source>
</evidence>
<dbReference type="Proteomes" id="UP000553016">
    <property type="component" value="Unassembled WGS sequence"/>
</dbReference>
<evidence type="ECO:0000256" key="5">
    <source>
        <dbReference type="ARBA" id="ARBA00022736"/>
    </source>
</evidence>
<dbReference type="GeneID" id="58716447"/>
<evidence type="ECO:0000313" key="21">
    <source>
        <dbReference type="EMBL" id="MBC2242333.1"/>
    </source>
</evidence>
<dbReference type="InterPro" id="IPR005927">
    <property type="entry name" value="Tag_1.6-dipho_adolase"/>
</dbReference>
<evidence type="ECO:0000313" key="38">
    <source>
        <dbReference type="Proteomes" id="UP000586951"/>
    </source>
</evidence>
<dbReference type="EMBL" id="JAAROV010000010">
    <property type="protein sequence ID" value="MBC1318561.1"/>
    <property type="molecule type" value="Genomic_DNA"/>
</dbReference>
<evidence type="ECO:0000256" key="3">
    <source>
        <dbReference type="ARBA" id="ARBA00008679"/>
    </source>
</evidence>
<evidence type="ECO:0000313" key="28">
    <source>
        <dbReference type="Proteomes" id="UP000539064"/>
    </source>
</evidence>
<evidence type="ECO:0000256" key="1">
    <source>
        <dbReference type="ARBA" id="ARBA00000567"/>
    </source>
</evidence>
<dbReference type="EMBL" id="JAARMV010000010">
    <property type="protein sequence ID" value="MBC2373787.1"/>
    <property type="molecule type" value="Genomic_DNA"/>
</dbReference>
<dbReference type="EMBL" id="JAARUV010000011">
    <property type="protein sequence ID" value="MBC1780596.1"/>
    <property type="molecule type" value="Genomic_DNA"/>
</dbReference>
<evidence type="ECO:0000313" key="23">
    <source>
        <dbReference type="EMBL" id="MBC2312395.1"/>
    </source>
</evidence>
<dbReference type="PANTHER" id="PTHR39340:SF1">
    <property type="entry name" value="SULFOFRUCTOSEPHOSPHATE ALDOLASE"/>
    <property type="match status" value="1"/>
</dbReference>
<dbReference type="Pfam" id="PF01791">
    <property type="entry name" value="DeoC"/>
    <property type="match status" value="1"/>
</dbReference>
<dbReference type="InterPro" id="IPR013785">
    <property type="entry name" value="Aldolase_TIM"/>
</dbReference>
<dbReference type="SUPFAM" id="SSF51569">
    <property type="entry name" value="Aldolase"/>
    <property type="match status" value="1"/>
</dbReference>
<sequence length="338" mass="37620">MVQITKGKFDGLQRLSNDKGIIAALAIDQRGSLKKMIQEAKGSESDKDVEDFKQLVSEELTPYASAILLDLQYGTPAIKARNENCGLLTSYEKTGYDATTPGKLPDLIADLSALRIKENGGDAVKILVYYDPDEPAEINEIKYAFLERIGAECREVDIPFFLEPITYDAKVTDSASAEYAKLKPAKVKASIKEFSKPRYGVDVLKLEVPVNFKYVEGFAEGETVYTKEEAGRHFEECSDLSPLPFIYLSAGVTAELFHKTIAFANEHKVQYSGVLCGRATWKDGIEVYGKQGDDALREWLRTQGKENITSLDELLNAGASPWWSKYGSFEDVHVVEKQ</sequence>
<dbReference type="Proteomes" id="UP000565628">
    <property type="component" value="Unassembled WGS sequence"/>
</dbReference>
<dbReference type="EMBL" id="JAARZA010000013">
    <property type="protein sequence ID" value="MBC2242333.1"/>
    <property type="molecule type" value="Genomic_DNA"/>
</dbReference>
<dbReference type="GO" id="GO:0009024">
    <property type="term" value="F:tagatose-6-phosphate kinase activity"/>
    <property type="evidence" value="ECO:0007669"/>
    <property type="project" value="InterPro"/>
</dbReference>
<dbReference type="InterPro" id="IPR050552">
    <property type="entry name" value="LacD_aldolase"/>
</dbReference>
<proteinExistence type="inferred from homology"/>
<dbReference type="AlphaFoldDB" id="A0A099WFB7"/>
<dbReference type="EMBL" id="JAASWV010000032">
    <property type="protein sequence ID" value="MBC2312395.1"/>
    <property type="molecule type" value="Genomic_DNA"/>
</dbReference>
<evidence type="ECO:0000313" key="31">
    <source>
        <dbReference type="Proteomes" id="UP000546244"/>
    </source>
</evidence>
<evidence type="ECO:0000313" key="34">
    <source>
        <dbReference type="Proteomes" id="UP000548082"/>
    </source>
</evidence>
<dbReference type="Proteomes" id="UP000029844">
    <property type="component" value="Unassembled WGS sequence"/>
</dbReference>
<dbReference type="GO" id="GO:0061595">
    <property type="term" value="F:6-deoxy-6-sulfofructose-1-phosphate aldolase activity"/>
    <property type="evidence" value="ECO:0007669"/>
    <property type="project" value="TreeGrafter"/>
</dbReference>
<dbReference type="Proteomes" id="UP000532866">
    <property type="component" value="Unassembled WGS sequence"/>
</dbReference>
<evidence type="ECO:0000313" key="18">
    <source>
        <dbReference type="EMBL" id="MBC2005442.1"/>
    </source>
</evidence>
<keyword evidence="6 10" id="KW-0456">Lyase</keyword>
<dbReference type="Proteomes" id="UP000543379">
    <property type="component" value="Unassembled WGS sequence"/>
</dbReference>
<evidence type="ECO:0000256" key="7">
    <source>
        <dbReference type="ARBA" id="ARBA00031246"/>
    </source>
</evidence>
<dbReference type="NCBIfam" id="NF009065">
    <property type="entry name" value="PRK12399.1"/>
    <property type="match status" value="1"/>
</dbReference>
<evidence type="ECO:0000313" key="36">
    <source>
        <dbReference type="Proteomes" id="UP000553016"/>
    </source>
</evidence>
<dbReference type="EMBL" id="JAARVD010000012">
    <property type="protein sequence ID" value="MBC1798538.1"/>
    <property type="molecule type" value="Genomic_DNA"/>
</dbReference>
<dbReference type="UniPathway" id="UPA00704">
    <property type="reaction ID" value="UER00716"/>
</dbReference>
<evidence type="ECO:0000256" key="9">
    <source>
        <dbReference type="ARBA" id="ARBA00082339"/>
    </source>
</evidence>
<dbReference type="Gene3D" id="3.20.20.70">
    <property type="entry name" value="Aldolase class I"/>
    <property type="match status" value="1"/>
</dbReference>
<comment type="similarity">
    <text evidence="3 10">Belongs to the aldolase LacD family.</text>
</comment>
<protein>
    <recommendedName>
        <fullName evidence="8 10">Tagatose 1,6-diphosphate aldolase</fullName>
        <ecNumber evidence="4 10">4.1.2.40</ecNumber>
    </recommendedName>
    <alternativeName>
        <fullName evidence="9 10">D-tagatose-1,6-bisphosphate aldolase</fullName>
    </alternativeName>
    <alternativeName>
        <fullName evidence="7 10">Tagatose-bisphosphate aldolase</fullName>
    </alternativeName>
</protein>
<evidence type="ECO:0000313" key="37">
    <source>
        <dbReference type="Proteomes" id="UP000565628"/>
    </source>
</evidence>
<evidence type="ECO:0000313" key="16">
    <source>
        <dbReference type="EMBL" id="MBC1794999.1"/>
    </source>
</evidence>
<dbReference type="EMBL" id="JNFA01000007">
    <property type="protein sequence ID" value="KGL43243.1"/>
    <property type="molecule type" value="Genomic_DNA"/>
</dbReference>